<keyword evidence="7" id="KW-0288">FMN</keyword>
<keyword evidence="19" id="KW-1185">Reference proteome</keyword>
<keyword evidence="14" id="KW-0314">Glutamate biosynthesis</keyword>
<name>A0A560WB26_9MICO</name>
<dbReference type="Gene3D" id="3.60.20.10">
    <property type="entry name" value="Glutamine Phosphoribosylpyrophosphate, subunit 1, domain 1"/>
    <property type="match status" value="1"/>
</dbReference>
<dbReference type="GO" id="GO:0019676">
    <property type="term" value="P:ammonia assimilation cycle"/>
    <property type="evidence" value="ECO:0007669"/>
    <property type="project" value="TreeGrafter"/>
</dbReference>
<accession>A0A560WB26</accession>
<dbReference type="Pfam" id="PF01645">
    <property type="entry name" value="Glu_synthase"/>
    <property type="match status" value="1"/>
</dbReference>
<dbReference type="RefSeq" id="WP_144857569.1">
    <property type="nucleotide sequence ID" value="NZ_BAAAYT010000002.1"/>
</dbReference>
<evidence type="ECO:0000256" key="2">
    <source>
        <dbReference type="ARBA" id="ARBA00001927"/>
    </source>
</evidence>
<keyword evidence="9" id="KW-0274">FAD</keyword>
<dbReference type="PANTHER" id="PTHR11938:SF133">
    <property type="entry name" value="GLUTAMATE SYNTHASE (NADH)"/>
    <property type="match status" value="1"/>
</dbReference>
<dbReference type="PROSITE" id="PS51278">
    <property type="entry name" value="GATASE_TYPE_2"/>
    <property type="match status" value="1"/>
</dbReference>
<dbReference type="InterPro" id="IPR017932">
    <property type="entry name" value="GATase_2_dom"/>
</dbReference>
<feature type="domain" description="Glutamine amidotransferase type-2" evidence="17">
    <location>
        <begin position="28"/>
        <end position="415"/>
    </location>
</feature>
<comment type="cofactor">
    <cofactor evidence="2">
        <name>[3Fe-4S] cluster</name>
        <dbReference type="ChEBI" id="CHEBI:21137"/>
    </cofactor>
</comment>
<evidence type="ECO:0000256" key="1">
    <source>
        <dbReference type="ARBA" id="ARBA00001917"/>
    </source>
</evidence>
<reference evidence="18 19" key="1">
    <citation type="submission" date="2019-06" db="EMBL/GenBank/DDBJ databases">
        <title>Sequencing the genomes of 1000 actinobacteria strains.</title>
        <authorList>
            <person name="Klenk H.-P."/>
        </authorList>
    </citation>
    <scope>NUCLEOTIDE SEQUENCE [LARGE SCALE GENOMIC DNA]</scope>
    <source>
        <strain evidence="18 19">DSM 18935</strain>
    </source>
</reference>
<keyword evidence="11" id="KW-0560">Oxidoreductase</keyword>
<dbReference type="Proteomes" id="UP000315628">
    <property type="component" value="Unassembled WGS sequence"/>
</dbReference>
<dbReference type="FunFam" id="3.60.20.10:FF:000001">
    <property type="entry name" value="Glutamate synthase, large subunit"/>
    <property type="match status" value="1"/>
</dbReference>
<evidence type="ECO:0000256" key="15">
    <source>
        <dbReference type="ARBA" id="ARBA00023291"/>
    </source>
</evidence>
<dbReference type="SUPFAM" id="SSF56235">
    <property type="entry name" value="N-terminal nucleophile aminohydrolases (Ntn hydrolases)"/>
    <property type="match status" value="1"/>
</dbReference>
<dbReference type="Gene3D" id="3.20.20.70">
    <property type="entry name" value="Aldolase class I"/>
    <property type="match status" value="2"/>
</dbReference>
<evidence type="ECO:0000313" key="18">
    <source>
        <dbReference type="EMBL" id="TWD14730.1"/>
    </source>
</evidence>
<dbReference type="PANTHER" id="PTHR11938">
    <property type="entry name" value="FAD NADPH DEHYDROGENASE/OXIDOREDUCTASE"/>
    <property type="match status" value="1"/>
</dbReference>
<dbReference type="InterPro" id="IPR050711">
    <property type="entry name" value="ET-N_metabolism_enzyme"/>
</dbReference>
<keyword evidence="5" id="KW-0028">Amino-acid biosynthesis</keyword>
<dbReference type="InterPro" id="IPR002932">
    <property type="entry name" value="Glu_synthdom"/>
</dbReference>
<organism evidence="18 19">
    <name type="scientific">Marihabitans asiaticum</name>
    <dbReference type="NCBI Taxonomy" id="415218"/>
    <lineage>
        <taxon>Bacteria</taxon>
        <taxon>Bacillati</taxon>
        <taxon>Actinomycetota</taxon>
        <taxon>Actinomycetes</taxon>
        <taxon>Micrococcales</taxon>
        <taxon>Intrasporangiaceae</taxon>
        <taxon>Marihabitans</taxon>
    </lineage>
</organism>
<evidence type="ECO:0000313" key="19">
    <source>
        <dbReference type="Proteomes" id="UP000315628"/>
    </source>
</evidence>
<dbReference type="Pfam" id="PF04898">
    <property type="entry name" value="Glu_syn_central"/>
    <property type="match status" value="1"/>
</dbReference>
<proteinExistence type="inferred from homology"/>
<keyword evidence="6" id="KW-0285">Flavoprotein</keyword>
<comment type="cofactor">
    <cofactor evidence="3">
        <name>FAD</name>
        <dbReference type="ChEBI" id="CHEBI:57692"/>
    </cofactor>
</comment>
<dbReference type="FunFam" id="2.160.20.60:FF:000001">
    <property type="entry name" value="Glutamate synthase, large subunit"/>
    <property type="match status" value="1"/>
</dbReference>
<evidence type="ECO:0000256" key="3">
    <source>
        <dbReference type="ARBA" id="ARBA00001974"/>
    </source>
</evidence>
<evidence type="ECO:0000256" key="13">
    <source>
        <dbReference type="ARBA" id="ARBA00023014"/>
    </source>
</evidence>
<dbReference type="GO" id="GO:0051538">
    <property type="term" value="F:3 iron, 4 sulfur cluster binding"/>
    <property type="evidence" value="ECO:0007669"/>
    <property type="project" value="UniProtKB-KW"/>
</dbReference>
<sequence length="1517" mass="164477">MATSPYRRYSAQPYDQGLYRSAAEHDACGVAMLATMRGRAGRDIVDQALLALTNLEHRGATGADPLVGDGAGIITQVPDRFLREVVDFELPRAGAYAVGTAYLPLDAGERREVMGRVEAIVGEEGLVVLGWRDVPVERELVGEMARDCMPHFAQLVVAAPGGEVSGMTLERLAFCVRKRAERETDVYFASLSCRTLVYKGMLTTAQLEPFYPDLSDERFESELALVHSRFSTNTFPSWPLSHPMRYIAHNGEINTVKGNRNWMHARESQLDSSLIPGDLSRLYPICTPEASDSASFDEVLELLHLGGRSLPHAVLMMIPEAWENHATMDPARKAFYEFHSMFMEPWDGPAAVTFTDGTLVGAVLDRNGLRPGRYWVTDDGLVVLASESGVLDIEPERVVRKGRLNPGRMFLVDTAAGRIVEDDEIKSELAAEHPYGDWLHAGRINLGDLPSREHVLHTPASVMRRQQTFGYTAEELSILLTPMAKQGAEALGSMGTDTPIAVLSQKPRLIFDYFTQQFAQVTNPPLDAIREELVTALGTAIGPEGNALDAEPAHARQVILPFPVIDNDELAKIVHINADGDLPGYATHVVRGLYDHLRGGEGMAERIREICEEVSAAIDEGARFIVLSDRDSGRDHAPIPSLLLTAAVHHHLIREKTRTQVGLLVEAGDVREVHHVALLIGYGAAAVNPYLAMESVEDMVRREVITGVSEEEAVANLIRALGKGVLKVMSKMGISTVASYRGAQVFEAIGLSQELVDEYFTGTVSQLGGVGLDVIAQEAAARHASAYPQDGMRLPHRTLPAGGEYKWRREGEPHLFDPDTVFRLQHSTRQRRYDIFKQYSQRVDDQSERLMTLRGLFELGGQTPREPISIDEVESAEEIVKRFSTGAMSYGSISQEAHETLAVAMNHLGARSNTGEGGEDLERLMDPERRSSIKQIASGRFGVTSTYLTNADDLQIKMAQGAKPGEGGQLPGPKVYPWVAKTRHSTPGVGLISPPPHHDIYSIEDLAQLIHDLKNSNPDARVHVKLVSEVGVGTVAAGVSKAHADVVLISGHDGGTGASPLTSLKHAGGPWELGLAETQQTLVLNGLRDRIVVQVDGQIKTGRDVVIAALLGAEEFGFATAPLVVSGCIMMRVCHLDTCPVGIATQNPELRSRFSGKPEFVETFFEYIAEEVREHLAALGLRSIEEAIGQIDLLDTRRAVAHWKASGLDLAPVLQRVESFDGSGIRHSKAQDHGLEHALDHELIRIARPALEDGTQASGEVSIRNVNRTVGTMLGHEVTKRHPEGLPDGTIRITARGSAGQSFGAFVPRGISLRLIGDANDYVGKGLSGGQVVVVPAEDSALVAEDNVIAGNVIGYGATSGEIFLRGIVGERFCVRNSGATAVVEGVGDHACEYMTGGEVMILGPTGRNVAAGMSGGVAYVLDLDADLVNPELVDVSALREGDRERARELLQAHLEVTGSAVARRLLDAGDDGLARLSLVLPRNYQKVLDIRAEAETEGLDVDGAEVWDRIMEASHG</sequence>
<keyword evidence="15" id="KW-0003">3Fe-4S</keyword>
<dbReference type="GO" id="GO:0006537">
    <property type="term" value="P:glutamate biosynthetic process"/>
    <property type="evidence" value="ECO:0007669"/>
    <property type="project" value="UniProtKB-KW"/>
</dbReference>
<dbReference type="SUPFAM" id="SSF69336">
    <property type="entry name" value="Alpha subunit of glutamate synthase, C-terminal domain"/>
    <property type="match status" value="1"/>
</dbReference>
<comment type="pathway">
    <text evidence="16">Amino-acid biosynthesis.</text>
</comment>
<comment type="similarity">
    <text evidence="4">Belongs to the glutamate synthase family.</text>
</comment>
<keyword evidence="10" id="KW-0315">Glutamine amidotransferase</keyword>
<dbReference type="CDD" id="cd02808">
    <property type="entry name" value="GltS_FMN"/>
    <property type="match status" value="1"/>
</dbReference>
<dbReference type="Pfam" id="PF00310">
    <property type="entry name" value="GATase_2"/>
    <property type="match status" value="1"/>
</dbReference>
<dbReference type="Pfam" id="PF01493">
    <property type="entry name" value="GXGXG"/>
    <property type="match status" value="1"/>
</dbReference>
<gene>
    <name evidence="18" type="ORF">FB557_2154</name>
</gene>
<keyword evidence="13" id="KW-0411">Iron-sulfur</keyword>
<dbReference type="OrthoDB" id="9758182at2"/>
<evidence type="ECO:0000256" key="9">
    <source>
        <dbReference type="ARBA" id="ARBA00022827"/>
    </source>
</evidence>
<dbReference type="CDD" id="cd00713">
    <property type="entry name" value="GltS"/>
    <property type="match status" value="1"/>
</dbReference>
<evidence type="ECO:0000256" key="11">
    <source>
        <dbReference type="ARBA" id="ARBA00023002"/>
    </source>
</evidence>
<keyword evidence="12" id="KW-0408">Iron</keyword>
<comment type="cofactor">
    <cofactor evidence="1">
        <name>FMN</name>
        <dbReference type="ChEBI" id="CHEBI:58210"/>
    </cofactor>
</comment>
<evidence type="ECO:0000256" key="12">
    <source>
        <dbReference type="ARBA" id="ARBA00023004"/>
    </source>
</evidence>
<dbReference type="SUPFAM" id="SSF51395">
    <property type="entry name" value="FMN-linked oxidoreductases"/>
    <property type="match status" value="1"/>
</dbReference>
<dbReference type="NCBIfam" id="NF008730">
    <property type="entry name" value="PRK11750.1"/>
    <property type="match status" value="1"/>
</dbReference>
<dbReference type="FunFam" id="3.20.20.70:FF:000053">
    <property type="entry name" value="Glutamate synthase large subunit"/>
    <property type="match status" value="1"/>
</dbReference>
<keyword evidence="8" id="KW-0479">Metal-binding</keyword>
<dbReference type="InterPro" id="IPR013785">
    <property type="entry name" value="Aldolase_TIM"/>
</dbReference>
<evidence type="ECO:0000256" key="7">
    <source>
        <dbReference type="ARBA" id="ARBA00022643"/>
    </source>
</evidence>
<protein>
    <submittedName>
        <fullName evidence="18">Glutamate synthase (NADH) large subunit</fullName>
    </submittedName>
</protein>
<dbReference type="InterPro" id="IPR002489">
    <property type="entry name" value="Glu_synth_asu_C"/>
</dbReference>
<dbReference type="InterPro" id="IPR036485">
    <property type="entry name" value="Glu_synth_asu_C_sf"/>
</dbReference>
<evidence type="ECO:0000256" key="10">
    <source>
        <dbReference type="ARBA" id="ARBA00022962"/>
    </source>
</evidence>
<dbReference type="Gene3D" id="2.160.20.60">
    <property type="entry name" value="Glutamate synthase, alpha subunit, C-terminal domain"/>
    <property type="match status" value="1"/>
</dbReference>
<dbReference type="InterPro" id="IPR029055">
    <property type="entry name" value="Ntn_hydrolases_N"/>
</dbReference>
<comment type="caution">
    <text evidence="18">The sequence shown here is derived from an EMBL/GenBank/DDBJ whole genome shotgun (WGS) entry which is preliminary data.</text>
</comment>
<dbReference type="EMBL" id="VIUW01000003">
    <property type="protein sequence ID" value="TWD14730.1"/>
    <property type="molecule type" value="Genomic_DNA"/>
</dbReference>
<evidence type="ECO:0000256" key="4">
    <source>
        <dbReference type="ARBA" id="ARBA00009716"/>
    </source>
</evidence>
<evidence type="ECO:0000256" key="6">
    <source>
        <dbReference type="ARBA" id="ARBA00022630"/>
    </source>
</evidence>
<dbReference type="CDD" id="cd00982">
    <property type="entry name" value="gltB_C"/>
    <property type="match status" value="1"/>
</dbReference>
<evidence type="ECO:0000256" key="14">
    <source>
        <dbReference type="ARBA" id="ARBA00023164"/>
    </source>
</evidence>
<evidence type="ECO:0000256" key="8">
    <source>
        <dbReference type="ARBA" id="ARBA00022723"/>
    </source>
</evidence>
<evidence type="ECO:0000259" key="17">
    <source>
        <dbReference type="PROSITE" id="PS51278"/>
    </source>
</evidence>
<dbReference type="GO" id="GO:0015930">
    <property type="term" value="F:glutamate synthase activity"/>
    <property type="evidence" value="ECO:0007669"/>
    <property type="project" value="InterPro"/>
</dbReference>
<dbReference type="InterPro" id="IPR006982">
    <property type="entry name" value="Glu_synth_centr_N"/>
</dbReference>
<dbReference type="GO" id="GO:0046872">
    <property type="term" value="F:metal ion binding"/>
    <property type="evidence" value="ECO:0007669"/>
    <property type="project" value="UniProtKB-KW"/>
</dbReference>
<dbReference type="FunFam" id="3.20.20.70:FF:000031">
    <property type="entry name" value="Glutamate synthase 1 [NADH]"/>
    <property type="match status" value="1"/>
</dbReference>
<evidence type="ECO:0000256" key="16">
    <source>
        <dbReference type="ARBA" id="ARBA00029440"/>
    </source>
</evidence>
<evidence type="ECO:0000256" key="5">
    <source>
        <dbReference type="ARBA" id="ARBA00022605"/>
    </source>
</evidence>